<evidence type="ECO:0000313" key="7">
    <source>
        <dbReference type="EMBL" id="GAA2685344.1"/>
    </source>
</evidence>
<sequence length="311" mass="33428">MAGRAGDHSDRAKNDPDPEQTGRESGLGTTVAERVRRVEGGLSPAERKIARALTANYPAAGLESASGLASQAGVSAPTVVRFVARLGFDGYRHFQQSLREEVQARHASPLTLAPVIGRDSPTAELVEAAQHVSGATLDQTFAALPEQEFDQAVGLICDPAKRIACFGGRYSQLLAEYLDLHLRLLRPGTFVHTAAPGRDAGFRLDLSRRDVCVVFDFRRYQDDTVQLARYAHERGAKVVLFTDPWLSPVAEFANVVLPARVEAPSPFDSIVAPLALVETLVAAVHARLGPAAEERMRAAEEAWGGEAGTPS</sequence>
<dbReference type="Gene3D" id="3.40.50.10490">
    <property type="entry name" value="Glucose-6-phosphate isomerase like protein, domain 1"/>
    <property type="match status" value="1"/>
</dbReference>
<keyword evidence="3" id="KW-0804">Transcription</keyword>
<name>A0ABP6F8Y4_9ACTN</name>
<evidence type="ECO:0000256" key="4">
    <source>
        <dbReference type="SAM" id="MobiDB-lite"/>
    </source>
</evidence>
<feature type="compositionally biased region" description="Basic and acidic residues" evidence="4">
    <location>
        <begin position="1"/>
        <end position="22"/>
    </location>
</feature>
<feature type="domain" description="SIS" evidence="6">
    <location>
        <begin position="152"/>
        <end position="290"/>
    </location>
</feature>
<organism evidence="7 8">
    <name type="scientific">Streptomyces lunalinharesii</name>
    <dbReference type="NCBI Taxonomy" id="333384"/>
    <lineage>
        <taxon>Bacteria</taxon>
        <taxon>Bacillati</taxon>
        <taxon>Actinomycetota</taxon>
        <taxon>Actinomycetes</taxon>
        <taxon>Kitasatosporales</taxon>
        <taxon>Streptomycetaceae</taxon>
        <taxon>Streptomyces</taxon>
    </lineage>
</organism>
<evidence type="ECO:0000259" key="5">
    <source>
        <dbReference type="PROSITE" id="PS51071"/>
    </source>
</evidence>
<dbReference type="SUPFAM" id="SSF53697">
    <property type="entry name" value="SIS domain"/>
    <property type="match status" value="1"/>
</dbReference>
<dbReference type="InterPro" id="IPR047640">
    <property type="entry name" value="RpiR-like"/>
</dbReference>
<dbReference type="InterPro" id="IPR036388">
    <property type="entry name" value="WH-like_DNA-bd_sf"/>
</dbReference>
<dbReference type="PROSITE" id="PS51464">
    <property type="entry name" value="SIS"/>
    <property type="match status" value="1"/>
</dbReference>
<dbReference type="PROSITE" id="PS51071">
    <property type="entry name" value="HTH_RPIR"/>
    <property type="match status" value="1"/>
</dbReference>
<accession>A0ABP6F8Y4</accession>
<dbReference type="Pfam" id="PF01380">
    <property type="entry name" value="SIS"/>
    <property type="match status" value="1"/>
</dbReference>
<gene>
    <name evidence="7" type="primary">qapR</name>
    <name evidence="7" type="ORF">GCM10009864_68400</name>
</gene>
<evidence type="ECO:0000256" key="3">
    <source>
        <dbReference type="ARBA" id="ARBA00023163"/>
    </source>
</evidence>
<evidence type="ECO:0000256" key="1">
    <source>
        <dbReference type="ARBA" id="ARBA00023015"/>
    </source>
</evidence>
<evidence type="ECO:0000259" key="6">
    <source>
        <dbReference type="PROSITE" id="PS51464"/>
    </source>
</evidence>
<proteinExistence type="predicted"/>
<keyword evidence="2" id="KW-0238">DNA-binding</keyword>
<dbReference type="PANTHER" id="PTHR30514">
    <property type="entry name" value="GLUCOKINASE"/>
    <property type="match status" value="1"/>
</dbReference>
<comment type="caution">
    <text evidence="7">The sequence shown here is derived from an EMBL/GenBank/DDBJ whole genome shotgun (WGS) entry which is preliminary data.</text>
</comment>
<dbReference type="RefSeq" id="WP_344583120.1">
    <property type="nucleotide sequence ID" value="NZ_BAAARK010000036.1"/>
</dbReference>
<dbReference type="Gene3D" id="1.10.10.10">
    <property type="entry name" value="Winged helix-like DNA-binding domain superfamily/Winged helix DNA-binding domain"/>
    <property type="match status" value="1"/>
</dbReference>
<dbReference type="PANTHER" id="PTHR30514:SF18">
    <property type="entry name" value="RPIR-FAMILY TRANSCRIPTIONAL REGULATOR"/>
    <property type="match status" value="1"/>
</dbReference>
<dbReference type="Proteomes" id="UP001500994">
    <property type="component" value="Unassembled WGS sequence"/>
</dbReference>
<dbReference type="InterPro" id="IPR009057">
    <property type="entry name" value="Homeodomain-like_sf"/>
</dbReference>
<keyword evidence="8" id="KW-1185">Reference proteome</keyword>
<feature type="region of interest" description="Disordered" evidence="4">
    <location>
        <begin position="1"/>
        <end position="32"/>
    </location>
</feature>
<keyword evidence="1" id="KW-0805">Transcription regulation</keyword>
<dbReference type="InterPro" id="IPR000281">
    <property type="entry name" value="HTH_RpiR"/>
</dbReference>
<evidence type="ECO:0000256" key="2">
    <source>
        <dbReference type="ARBA" id="ARBA00023125"/>
    </source>
</evidence>
<feature type="domain" description="HTH rpiR-type" evidence="5">
    <location>
        <begin position="29"/>
        <end position="105"/>
    </location>
</feature>
<dbReference type="CDD" id="cd05013">
    <property type="entry name" value="SIS_RpiR"/>
    <property type="match status" value="1"/>
</dbReference>
<reference evidence="8" key="1">
    <citation type="journal article" date="2019" name="Int. J. Syst. Evol. Microbiol.">
        <title>The Global Catalogue of Microorganisms (GCM) 10K type strain sequencing project: providing services to taxonomists for standard genome sequencing and annotation.</title>
        <authorList>
            <consortium name="The Broad Institute Genomics Platform"/>
            <consortium name="The Broad Institute Genome Sequencing Center for Infectious Disease"/>
            <person name="Wu L."/>
            <person name="Ma J."/>
        </authorList>
    </citation>
    <scope>NUCLEOTIDE SEQUENCE [LARGE SCALE GENOMIC DNA]</scope>
    <source>
        <strain evidence="8">JCM 16374</strain>
    </source>
</reference>
<protein>
    <submittedName>
        <fullName evidence="7">Transcriptional repressor QapR</fullName>
    </submittedName>
</protein>
<dbReference type="Pfam" id="PF01418">
    <property type="entry name" value="HTH_6"/>
    <property type="match status" value="1"/>
</dbReference>
<evidence type="ECO:0000313" key="8">
    <source>
        <dbReference type="Proteomes" id="UP001500994"/>
    </source>
</evidence>
<dbReference type="EMBL" id="BAAARK010000036">
    <property type="protein sequence ID" value="GAA2685344.1"/>
    <property type="molecule type" value="Genomic_DNA"/>
</dbReference>
<dbReference type="InterPro" id="IPR046348">
    <property type="entry name" value="SIS_dom_sf"/>
</dbReference>
<dbReference type="InterPro" id="IPR001347">
    <property type="entry name" value="SIS_dom"/>
</dbReference>
<dbReference type="SUPFAM" id="SSF46689">
    <property type="entry name" value="Homeodomain-like"/>
    <property type="match status" value="1"/>
</dbReference>
<dbReference type="InterPro" id="IPR035472">
    <property type="entry name" value="RpiR-like_SIS"/>
</dbReference>